<reference evidence="2" key="2">
    <citation type="journal article" date="2022" name="Res Sq">
        <title>Comparative Genomics Reveals Insights into the Divergent Evolution of Astigmatic Mites and Household Pest Adaptations.</title>
        <authorList>
            <person name="Xiong Q."/>
            <person name="Wan A.T.-Y."/>
            <person name="Liu X.-Y."/>
            <person name="Fung C.S.-H."/>
            <person name="Xiao X."/>
            <person name="Malainual N."/>
            <person name="Hou J."/>
            <person name="Wang L."/>
            <person name="Wang M."/>
            <person name="Yang K."/>
            <person name="Cui Y."/>
            <person name="Leung E."/>
            <person name="Nong W."/>
            <person name="Shin S.-K."/>
            <person name="Au S."/>
            <person name="Jeong K.Y."/>
            <person name="Chew F.T."/>
            <person name="Hui J."/>
            <person name="Leung T.F."/>
            <person name="Tungtrongchitr A."/>
            <person name="Zhong N."/>
            <person name="Liu Z."/>
            <person name="Tsui S."/>
        </authorList>
    </citation>
    <scope>NUCLEOTIDE SEQUENCE</scope>
    <source>
        <strain evidence="2">Derf</strain>
        <tissue evidence="2">Whole organism</tissue>
    </source>
</reference>
<evidence type="ECO:0000313" key="3">
    <source>
        <dbReference type="Proteomes" id="UP000790347"/>
    </source>
</evidence>
<feature type="compositionally biased region" description="Basic and acidic residues" evidence="1">
    <location>
        <begin position="381"/>
        <end position="392"/>
    </location>
</feature>
<proteinExistence type="predicted"/>
<gene>
    <name evidence="2" type="ORF">DERF_009717</name>
</gene>
<evidence type="ECO:0000313" key="2">
    <source>
        <dbReference type="EMBL" id="KAH9511245.1"/>
    </source>
</evidence>
<feature type="compositionally biased region" description="Polar residues" evidence="1">
    <location>
        <begin position="332"/>
        <end position="345"/>
    </location>
</feature>
<accession>A0A922HVN4</accession>
<dbReference type="EMBL" id="ASGP02000004">
    <property type="protein sequence ID" value="KAH9511245.1"/>
    <property type="molecule type" value="Genomic_DNA"/>
</dbReference>
<organism evidence="2 3">
    <name type="scientific">Dermatophagoides farinae</name>
    <name type="common">American house dust mite</name>
    <dbReference type="NCBI Taxonomy" id="6954"/>
    <lineage>
        <taxon>Eukaryota</taxon>
        <taxon>Metazoa</taxon>
        <taxon>Ecdysozoa</taxon>
        <taxon>Arthropoda</taxon>
        <taxon>Chelicerata</taxon>
        <taxon>Arachnida</taxon>
        <taxon>Acari</taxon>
        <taxon>Acariformes</taxon>
        <taxon>Sarcoptiformes</taxon>
        <taxon>Astigmata</taxon>
        <taxon>Psoroptidia</taxon>
        <taxon>Analgoidea</taxon>
        <taxon>Pyroglyphidae</taxon>
        <taxon>Dermatophagoidinae</taxon>
        <taxon>Dermatophagoides</taxon>
    </lineage>
</organism>
<protein>
    <submittedName>
        <fullName evidence="2">Uncharacterized protein</fullName>
    </submittedName>
</protein>
<evidence type="ECO:0000256" key="1">
    <source>
        <dbReference type="SAM" id="MobiDB-lite"/>
    </source>
</evidence>
<dbReference type="AlphaFoldDB" id="A0A922HVN4"/>
<reference evidence="2" key="1">
    <citation type="submission" date="2013-05" db="EMBL/GenBank/DDBJ databases">
        <authorList>
            <person name="Yim A.K.Y."/>
            <person name="Chan T.F."/>
            <person name="Ji K.M."/>
            <person name="Liu X.Y."/>
            <person name="Zhou J.W."/>
            <person name="Li R.Q."/>
            <person name="Yang K.Y."/>
            <person name="Li J."/>
            <person name="Li M."/>
            <person name="Law P.T.W."/>
            <person name="Wu Y.L."/>
            <person name="Cai Z.L."/>
            <person name="Qin H."/>
            <person name="Bao Y."/>
            <person name="Leung R.K.K."/>
            <person name="Ng P.K.S."/>
            <person name="Zou J."/>
            <person name="Zhong X.J."/>
            <person name="Ran P.X."/>
            <person name="Zhong N.S."/>
            <person name="Liu Z.G."/>
            <person name="Tsui S.K.W."/>
        </authorList>
    </citation>
    <scope>NUCLEOTIDE SEQUENCE</scope>
    <source>
        <strain evidence="2">Derf</strain>
        <tissue evidence="2">Whole organism</tissue>
    </source>
</reference>
<sequence length="549" mass="64016">MSTTKDEANKNMDITDRCSQTMMIETHQQFDTKTVSISSPNYSNDLSQSLLQQEENRKFLKDYDYQYRCLDLIVKTLMDKEASKLTLHRLTQEVKRVLEDCLFPLNDNFYPLFLFDKDANVQFEFFILDPESPVNITNRSPCSDLRIFELHAKQALDIIFCWLVVIIHHHHYHQHFIILQHNFLDMTKSDQIASLRHHLQNLFVLIDSGNDLKFIQNYEKYVDKLVKFMKVYRSYATKLDMFDAVQKKVEALINSPEISSLIKESLRPKFDRANELAAGFSELIPKRTLDKNNAIVKSMHAIRRGEISAVHPNFYVDDSISQDESSEKNLRTLRSTPSRLAYQSNKRAESTECMEKKSSPMCSTIGVDNDETNLSNQRSSNGEKIDGTKIFDHNVNCSPQQQSSSIESMNKSSQALADSNDDNSSVDLSRSLLQQEENRKILKDYDYQYRRLDLIVKTLMDKKASKLTLHRLTQEVKRVLEDWLFPLNDNFYPLFLFDKDANVHFEFFILDPESPVTITNRSPCSDMRIFELSKLIYAFVYEYCQTISK</sequence>
<dbReference type="Proteomes" id="UP000790347">
    <property type="component" value="Unassembled WGS sequence"/>
</dbReference>
<keyword evidence="3" id="KW-1185">Reference proteome</keyword>
<comment type="caution">
    <text evidence="2">The sequence shown here is derived from an EMBL/GenBank/DDBJ whole genome shotgun (WGS) entry which is preliminary data.</text>
</comment>
<feature type="compositionally biased region" description="Basic and acidic residues" evidence="1">
    <location>
        <begin position="346"/>
        <end position="358"/>
    </location>
</feature>
<feature type="compositionally biased region" description="Low complexity" evidence="1">
    <location>
        <begin position="412"/>
        <end position="427"/>
    </location>
</feature>
<name>A0A922HVN4_DERFA</name>
<feature type="compositionally biased region" description="Polar residues" evidence="1">
    <location>
        <begin position="395"/>
        <end position="411"/>
    </location>
</feature>
<feature type="region of interest" description="Disordered" evidence="1">
    <location>
        <begin position="325"/>
        <end position="427"/>
    </location>
</feature>